<dbReference type="EMBL" id="MABQ02000020">
    <property type="protein sequence ID" value="PCD20175.1"/>
    <property type="molecule type" value="Genomic_DNA"/>
</dbReference>
<comment type="caution">
    <text evidence="1">The sequence shown here is derived from an EMBL/GenBank/DDBJ whole genome shotgun (WGS) entry which is preliminary data.</text>
</comment>
<sequence length="410" mass="46617">MAATDLYTMALQRSTQPDLLPQNKEVRHSIVPLSETQRAGCKTWLQEMNFLRPGEEEDEEVWAKIKRNWIGYLSATSPTPEVALAPNRKVVQFTGGDEDDDGVENARGQKRRFADDRQRRMTIQSAFWNDLDLMEAMTERWPRAARVALNSMDEGNGGDGDQGAFESLAAVYDLGKRRRYQSIWMSLVGFIAHSHSEGTLGEMGLRLTESQIDDILDIEQEIWQIDTRAIARRREKGGFEDVWVPIRQLLIEALRKPKSTPRNNPLVWWIAVLARSAVSGDSDIDFISRGRFHKNPMPMDVDLRERLEAIVHYSKVLVLDGAFSTWSERSERSEWVMEVQSRLNMVSIEWLNEEGGSRPAGPSGDGGPVYSTDAWQSVVAHIAEQTERHLGGKQKTAIYRLRMLANAMMQ</sequence>
<protein>
    <submittedName>
        <fullName evidence="1">Uncharacterized protein</fullName>
    </submittedName>
</protein>
<evidence type="ECO:0000313" key="1">
    <source>
        <dbReference type="EMBL" id="PCD20175.1"/>
    </source>
</evidence>
<gene>
    <name evidence="1" type="ORF">AU210_016141</name>
</gene>
<name>A0A2H3FK04_FUSOX</name>
<dbReference type="AlphaFoldDB" id="A0A2H3FK04"/>
<reference evidence="1 2" key="2">
    <citation type="journal article" date="2017" name="Sci. Rep.">
        <title>A mobile pathogenicity chromosome in Fusarium oxysporum for infection of multiple cucurbit species.</title>
        <authorList>
            <person name="van Dam P."/>
            <person name="Fokkens L."/>
            <person name="Ayukawa Y."/>
            <person name="van der Gragt M."/>
            <person name="Ter Horst A."/>
            <person name="Brankovics B."/>
            <person name="Houterman P.M."/>
            <person name="Arie T."/>
            <person name="Rep M."/>
        </authorList>
    </citation>
    <scope>NUCLEOTIDE SEQUENCE [LARGE SCALE GENOMIC DNA]</scope>
    <source>
        <strain evidence="1 2">Forc016</strain>
    </source>
</reference>
<accession>A0A2H3FK04</accession>
<evidence type="ECO:0000313" key="2">
    <source>
        <dbReference type="Proteomes" id="UP000219602"/>
    </source>
</evidence>
<reference evidence="1 2" key="1">
    <citation type="journal article" date="2016" name="Environ. Microbiol.">
        <title>Effector profiles distinguish formae speciales of Fusarium oxysporum.</title>
        <authorList>
            <person name="van Dam P."/>
            <person name="Fokkens L."/>
            <person name="Schmidt S.M."/>
            <person name="Linmans J.H."/>
            <person name="Kistler H.C."/>
            <person name="Ma L.J."/>
            <person name="Rep M."/>
        </authorList>
    </citation>
    <scope>NUCLEOTIDE SEQUENCE [LARGE SCALE GENOMIC DNA]</scope>
    <source>
        <strain evidence="1 2">Forc016</strain>
    </source>
</reference>
<dbReference type="Proteomes" id="UP000219602">
    <property type="component" value="Unassembled WGS sequence"/>
</dbReference>
<proteinExistence type="predicted"/>
<organism evidence="1 2">
    <name type="scientific">Fusarium oxysporum f. sp. radicis-cucumerinum</name>
    <dbReference type="NCBI Taxonomy" id="327505"/>
    <lineage>
        <taxon>Eukaryota</taxon>
        <taxon>Fungi</taxon>
        <taxon>Dikarya</taxon>
        <taxon>Ascomycota</taxon>
        <taxon>Pezizomycotina</taxon>
        <taxon>Sordariomycetes</taxon>
        <taxon>Hypocreomycetidae</taxon>
        <taxon>Hypocreales</taxon>
        <taxon>Nectriaceae</taxon>
        <taxon>Fusarium</taxon>
        <taxon>Fusarium oxysporum species complex</taxon>
    </lineage>
</organism>